<protein>
    <submittedName>
        <fullName evidence="1">Uncharacterized protein</fullName>
    </submittedName>
</protein>
<name>A0A0F7SIC2_PHARH</name>
<accession>A0A0F7SIC2</accession>
<dbReference type="EMBL" id="LN483170">
    <property type="protein sequence ID" value="CDZ97463.1"/>
    <property type="molecule type" value="Genomic_DNA"/>
</dbReference>
<sequence length="62" mass="6676">MSDEGVLVLTATRALAQPSSIPPVLRLTGPHLSSAKAFTPYAREDFRRGSIILPLAPKLPFC</sequence>
<dbReference type="AlphaFoldDB" id="A0A0F7SIC2"/>
<proteinExistence type="predicted"/>
<organism evidence="1">
    <name type="scientific">Phaffia rhodozyma</name>
    <name type="common">Yeast</name>
    <name type="synonym">Xanthophyllomyces dendrorhous</name>
    <dbReference type="NCBI Taxonomy" id="264483"/>
    <lineage>
        <taxon>Eukaryota</taxon>
        <taxon>Fungi</taxon>
        <taxon>Dikarya</taxon>
        <taxon>Basidiomycota</taxon>
        <taxon>Agaricomycotina</taxon>
        <taxon>Tremellomycetes</taxon>
        <taxon>Cystofilobasidiales</taxon>
        <taxon>Mrakiaceae</taxon>
        <taxon>Phaffia</taxon>
    </lineage>
</organism>
<evidence type="ECO:0000313" key="1">
    <source>
        <dbReference type="EMBL" id="CDZ97463.1"/>
    </source>
</evidence>
<reference evidence="1" key="1">
    <citation type="submission" date="2014-08" db="EMBL/GenBank/DDBJ databases">
        <authorList>
            <person name="Sharma Rahul"/>
            <person name="Thines Marco"/>
        </authorList>
    </citation>
    <scope>NUCLEOTIDE SEQUENCE</scope>
</reference>